<dbReference type="Proteomes" id="UP001152531">
    <property type="component" value="Unassembled WGS sequence"/>
</dbReference>
<organism evidence="1 2">
    <name type="scientific">[Candida] jaroonii</name>
    <dbReference type="NCBI Taxonomy" id="467808"/>
    <lineage>
        <taxon>Eukaryota</taxon>
        <taxon>Fungi</taxon>
        <taxon>Dikarya</taxon>
        <taxon>Ascomycota</taxon>
        <taxon>Saccharomycotina</taxon>
        <taxon>Pichiomycetes</taxon>
        <taxon>Debaryomycetaceae</taxon>
        <taxon>Yamadazyma</taxon>
    </lineage>
</organism>
<accession>A0ACA9Y3F0</accession>
<protein>
    <submittedName>
        <fullName evidence="1">Uncharacterized protein</fullName>
    </submittedName>
</protein>
<proteinExistence type="predicted"/>
<name>A0ACA9Y3F0_9ASCO</name>
<gene>
    <name evidence="1" type="ORF">CLIB1444_02S08878</name>
</gene>
<reference evidence="1" key="1">
    <citation type="submission" date="2022-06" db="EMBL/GenBank/DDBJ databases">
        <authorList>
            <person name="Legras J.-L."/>
            <person name="Devillers H."/>
            <person name="Grondin C."/>
        </authorList>
    </citation>
    <scope>NUCLEOTIDE SEQUENCE</scope>
    <source>
        <strain evidence="1">CLIB 1444</strain>
    </source>
</reference>
<sequence>MAFPLDSAHLISHLRSSYLVSFDGDTDIRSMLGPNDDDPDGEIYKDIFDKLTISTSPPISLIIEDKFDNRIARSKSTKRRSRIRKRKSRIDKHPSIVEEKEDSHDETLKDNIQNDREDEENDEDKIEDDKPKELKYSQTINPRKVKNNIIRLFQKEHDGIDSDGSDESVKTTKLADIEHNDVITDDENDLLITDEELDSDTTQKLPHDSPNEIVTLDSNAVSLDSEKSFDPDMTLDSKESLGFSDEDDDEDYDYEDDEFEEDLSSSDSAFTDIEADSILDTSLLLDDSFDTADYSYGKHNDKYRKKKPRVNSFGLNNSKGSSTFPNTAPTKEKLHPSSSSSSLKVLKKPVLEFDKITPVKESIGASNLSSLLQSRNKSVNTNPLYYYSFVESNSSVKINIFVPPKTISTINELEINPNSSVSDCIGYILLKLSALPEFKDEDEFEFLDPNYWRLELVDEDGENYGSFGILDRTRLFSSYNNPKEIAICKVEDEKEYKKNQTQTPLASEFRQNLLAYRRKRLLADEFSQTSDEQVTEPAPQLIQLFIKSPNGQRTAVEFDSKCTVKEVLYDFCSQLNLNPTNYKIRLVMPDMKTHLNDDTDDILTLKENSDLINDTRSNKRILDNEELIKDVESSFFELVPNKGGPIFSLLSPHEGLNELDNTISPVNIDLITPPKMHNELSTIDSVVKAKKPQESKKPEKSGTSKAAVDSSGYFDELIGLNGNLFGNNARYFTWKVWRKKTTILNKLEKSLIIDGDYIRLQPPEDKAYLKNPDDNPFLQGQSQSQSHHHRHLYQYNYSNYYNSSMMKTSSFHISQIVKLKQYKNSKNPNHFKIVIQKPGKDSTNIKKKYDLEAVDETECQEIFDKIKWVLNLYNSEMTHMKI</sequence>
<evidence type="ECO:0000313" key="2">
    <source>
        <dbReference type="Proteomes" id="UP001152531"/>
    </source>
</evidence>
<comment type="caution">
    <text evidence="1">The sequence shown here is derived from an EMBL/GenBank/DDBJ whole genome shotgun (WGS) entry which is preliminary data.</text>
</comment>
<dbReference type="EMBL" id="CALSDN010000002">
    <property type="protein sequence ID" value="CAH6719452.1"/>
    <property type="molecule type" value="Genomic_DNA"/>
</dbReference>
<keyword evidence="2" id="KW-1185">Reference proteome</keyword>
<evidence type="ECO:0000313" key="1">
    <source>
        <dbReference type="EMBL" id="CAH6719452.1"/>
    </source>
</evidence>